<dbReference type="InterPro" id="IPR036265">
    <property type="entry name" value="HIT-like_sf"/>
</dbReference>
<dbReference type="PRINTS" id="PR00332">
    <property type="entry name" value="HISTRIAD"/>
</dbReference>
<dbReference type="Pfam" id="PF01230">
    <property type="entry name" value="HIT"/>
    <property type="match status" value="1"/>
</dbReference>
<dbReference type="InterPro" id="IPR039384">
    <property type="entry name" value="HINT"/>
</dbReference>
<evidence type="ECO:0000256" key="3">
    <source>
        <dbReference type="PROSITE-ProRule" id="PRU00464"/>
    </source>
</evidence>
<proteinExistence type="predicted"/>
<feature type="active site" description="Tele-AMP-histidine intermediate" evidence="1">
    <location>
        <position position="101"/>
    </location>
</feature>
<keyword evidence="6" id="KW-1185">Reference proteome</keyword>
<dbReference type="PROSITE" id="PS51084">
    <property type="entry name" value="HIT_2"/>
    <property type="match status" value="1"/>
</dbReference>
<evidence type="ECO:0000313" key="6">
    <source>
        <dbReference type="Proteomes" id="UP000188181"/>
    </source>
</evidence>
<feature type="short sequence motif" description="Histidine triad motif" evidence="2 3">
    <location>
        <begin position="99"/>
        <end position="103"/>
    </location>
</feature>
<evidence type="ECO:0000256" key="1">
    <source>
        <dbReference type="PIRSR" id="PIRSR601310-1"/>
    </source>
</evidence>
<dbReference type="PROSITE" id="PS00892">
    <property type="entry name" value="HIT_1"/>
    <property type="match status" value="1"/>
</dbReference>
<dbReference type="PANTHER" id="PTHR47670">
    <property type="entry name" value="ADENYLYLSULFATASE HINT3"/>
    <property type="match status" value="1"/>
</dbReference>
<dbReference type="CDD" id="cd01277">
    <property type="entry name" value="HINT_subgroup"/>
    <property type="match status" value="1"/>
</dbReference>
<dbReference type="InterPro" id="IPR019808">
    <property type="entry name" value="Histidine_triad_CS"/>
</dbReference>
<dbReference type="GO" id="GO:0009150">
    <property type="term" value="P:purine ribonucleotide metabolic process"/>
    <property type="evidence" value="ECO:0007669"/>
    <property type="project" value="TreeGrafter"/>
</dbReference>
<dbReference type="InterPro" id="IPR011146">
    <property type="entry name" value="HIT-like"/>
</dbReference>
<accession>A0A1Q2MHA1</accession>
<dbReference type="GO" id="GO:0006790">
    <property type="term" value="P:sulfur compound metabolic process"/>
    <property type="evidence" value="ECO:0007669"/>
    <property type="project" value="TreeGrafter"/>
</dbReference>
<organism evidence="5 6">
    <name type="scientific">Limihaloglobus sulfuriphilus</name>
    <dbReference type="NCBI Taxonomy" id="1851148"/>
    <lineage>
        <taxon>Bacteria</taxon>
        <taxon>Pseudomonadati</taxon>
        <taxon>Planctomycetota</taxon>
        <taxon>Phycisphaerae</taxon>
        <taxon>Sedimentisphaerales</taxon>
        <taxon>Sedimentisphaeraceae</taxon>
        <taxon>Limihaloglobus</taxon>
    </lineage>
</organism>
<dbReference type="RefSeq" id="WP_146684260.1">
    <property type="nucleotide sequence ID" value="NZ_CP019646.1"/>
</dbReference>
<dbReference type="PANTHER" id="PTHR47670:SF1">
    <property type="entry name" value="ADENYLYLSULFATASE HINT3"/>
    <property type="match status" value="1"/>
</dbReference>
<dbReference type="InterPro" id="IPR001310">
    <property type="entry name" value="Histidine_triad_HIT"/>
</dbReference>
<evidence type="ECO:0000259" key="4">
    <source>
        <dbReference type="PROSITE" id="PS51084"/>
    </source>
</evidence>
<gene>
    <name evidence="5" type="ORF">SMSP2_02408</name>
</gene>
<dbReference type="GO" id="GO:0047627">
    <property type="term" value="F:adenylylsulfatase activity"/>
    <property type="evidence" value="ECO:0007669"/>
    <property type="project" value="TreeGrafter"/>
</dbReference>
<dbReference type="STRING" id="1851148.SMSP2_02408"/>
<dbReference type="Gene3D" id="3.30.428.10">
    <property type="entry name" value="HIT-like"/>
    <property type="match status" value="1"/>
</dbReference>
<keyword evidence="5" id="KW-0378">Hydrolase</keyword>
<reference evidence="6" key="1">
    <citation type="submission" date="2017-02" db="EMBL/GenBank/DDBJ databases">
        <title>Comparative genomics and description of representatives of a novel lineage of planctomycetes thriving in anoxic sediments.</title>
        <authorList>
            <person name="Spring S."/>
            <person name="Bunk B."/>
            <person name="Sproer C."/>
        </authorList>
    </citation>
    <scope>NUCLEOTIDE SEQUENCE [LARGE SCALE GENOMIC DNA]</scope>
    <source>
        <strain evidence="6">SM-Chi-D1</strain>
    </source>
</reference>
<dbReference type="KEGG" id="pbas:SMSP2_02408"/>
<dbReference type="EMBL" id="CP019646">
    <property type="protein sequence ID" value="AQQ72029.1"/>
    <property type="molecule type" value="Genomic_DNA"/>
</dbReference>
<name>A0A1Q2MHA1_9BACT</name>
<evidence type="ECO:0000313" key="5">
    <source>
        <dbReference type="EMBL" id="AQQ72029.1"/>
    </source>
</evidence>
<dbReference type="EC" id="3.-.-.-" evidence="5"/>
<dbReference type="AlphaFoldDB" id="A0A1Q2MHA1"/>
<dbReference type="Proteomes" id="UP000188181">
    <property type="component" value="Chromosome"/>
</dbReference>
<dbReference type="SUPFAM" id="SSF54197">
    <property type="entry name" value="HIT-like"/>
    <property type="match status" value="1"/>
</dbReference>
<evidence type="ECO:0000256" key="2">
    <source>
        <dbReference type="PIRSR" id="PIRSR601310-3"/>
    </source>
</evidence>
<feature type="domain" description="HIT" evidence="4">
    <location>
        <begin position="7"/>
        <end position="114"/>
    </location>
</feature>
<protein>
    <submittedName>
        <fullName evidence="5">HIT-like protein</fullName>
        <ecNumber evidence="5">3.-.-.-</ecNumber>
    </submittedName>
</protein>
<dbReference type="OrthoDB" id="9784774at2"/>
<sequence length="140" mass="15367">MYEPDCIFCKIAAGEIPCGKIYEDDDILAFMDINPISDGHILVIPKTHSARVHESNPDVLAKLAAKLPLLASAVIKGLGCSGYNILCNNGAAAGQEVDHVHFHIIPRNPADGVFTRWPKYQYPKGRSEELLEKIKSQLKA</sequence>